<proteinExistence type="predicted"/>
<dbReference type="EMBL" id="CP015136">
    <property type="protein sequence ID" value="AMY09240.1"/>
    <property type="molecule type" value="Genomic_DNA"/>
</dbReference>
<keyword evidence="2" id="KW-0223">Dioxygenase</keyword>
<dbReference type="AlphaFoldDB" id="A0A143PM40"/>
<dbReference type="InterPro" id="IPR008775">
    <property type="entry name" value="Phytyl_CoA_dOase-like"/>
</dbReference>
<dbReference type="PANTHER" id="PTHR20883">
    <property type="entry name" value="PHYTANOYL-COA DIOXYGENASE DOMAIN CONTAINING 1"/>
    <property type="match status" value="1"/>
</dbReference>
<dbReference type="GO" id="GO:0016706">
    <property type="term" value="F:2-oxoglutarate-dependent dioxygenase activity"/>
    <property type="evidence" value="ECO:0007669"/>
    <property type="project" value="UniProtKB-ARBA"/>
</dbReference>
<dbReference type="PANTHER" id="PTHR20883:SF48">
    <property type="entry name" value="ECTOINE DIOXYGENASE"/>
    <property type="match status" value="1"/>
</dbReference>
<sequence length="256" mass="28367">MTNGERHQLDEQGFIVLEDCMGGDLLRDLRAQIAHVSDVEGDRAGHEFRTEAHAHRLANLVDKGEVFCRAIVLPRVLECVRHVLGPQVKLSSLNARSADPNGEVPQPLHVDMSAIPDEKGYWVCNAVWMLDDFTTENGATRVIPGSHTWGRRPQDVLDDALAPHPQEVLVLGRAGSIAVMNAHAWHGGTANRTSAPRLAMHAFYCRRDKPQQQYQKQLLRPTVQDGLSPELREMLALDDPLNDALSANVSIRSGFL</sequence>
<dbReference type="GO" id="GO:0005506">
    <property type="term" value="F:iron ion binding"/>
    <property type="evidence" value="ECO:0007669"/>
    <property type="project" value="UniProtKB-ARBA"/>
</dbReference>
<evidence type="ECO:0000313" key="3">
    <source>
        <dbReference type="Proteomes" id="UP000076079"/>
    </source>
</evidence>
<evidence type="ECO:0000313" key="2">
    <source>
        <dbReference type="EMBL" id="AMY09240.1"/>
    </source>
</evidence>
<dbReference type="OrthoDB" id="976214at2"/>
<evidence type="ECO:0000256" key="1">
    <source>
        <dbReference type="ARBA" id="ARBA00001954"/>
    </source>
</evidence>
<dbReference type="STRING" id="1855912.LuPra_02453"/>
<keyword evidence="2" id="KW-0560">Oxidoreductase</keyword>
<dbReference type="Pfam" id="PF05721">
    <property type="entry name" value="PhyH"/>
    <property type="match status" value="1"/>
</dbReference>
<dbReference type="SUPFAM" id="SSF51197">
    <property type="entry name" value="Clavaminate synthase-like"/>
    <property type="match status" value="1"/>
</dbReference>
<dbReference type="RefSeq" id="WP_110171002.1">
    <property type="nucleotide sequence ID" value="NZ_CP015136.1"/>
</dbReference>
<accession>A0A143PM40</accession>
<comment type="cofactor">
    <cofactor evidence="1">
        <name>Fe(2+)</name>
        <dbReference type="ChEBI" id="CHEBI:29033"/>
    </cofactor>
</comment>
<dbReference type="Proteomes" id="UP000076079">
    <property type="component" value="Chromosome"/>
</dbReference>
<organism evidence="2 3">
    <name type="scientific">Luteitalea pratensis</name>
    <dbReference type="NCBI Taxonomy" id="1855912"/>
    <lineage>
        <taxon>Bacteria</taxon>
        <taxon>Pseudomonadati</taxon>
        <taxon>Acidobacteriota</taxon>
        <taxon>Vicinamibacteria</taxon>
        <taxon>Vicinamibacterales</taxon>
        <taxon>Vicinamibacteraceae</taxon>
        <taxon>Luteitalea</taxon>
    </lineage>
</organism>
<dbReference type="KEGG" id="abac:LuPra_02453"/>
<reference evidence="2 3" key="1">
    <citation type="journal article" date="2016" name="Genome Announc.">
        <title>First Complete Genome Sequence of a Subdivision 6 Acidobacterium Strain.</title>
        <authorList>
            <person name="Huang S."/>
            <person name="Vieira S."/>
            <person name="Bunk B."/>
            <person name="Riedel T."/>
            <person name="Sproer C."/>
            <person name="Overmann J."/>
        </authorList>
    </citation>
    <scope>NUCLEOTIDE SEQUENCE [LARGE SCALE GENOMIC DNA]</scope>
    <source>
        <strain evidence="3">DSM 100886 HEG_-6_39</strain>
    </source>
</reference>
<keyword evidence="3" id="KW-1185">Reference proteome</keyword>
<name>A0A143PM40_LUTPR</name>
<gene>
    <name evidence="2" type="ORF">LuPra_02453</name>
</gene>
<dbReference type="Gene3D" id="2.60.120.620">
    <property type="entry name" value="q2cbj1_9rhob like domain"/>
    <property type="match status" value="1"/>
</dbReference>
<reference evidence="3" key="2">
    <citation type="submission" date="2016-04" db="EMBL/GenBank/DDBJ databases">
        <title>First Complete Genome Sequence of a Subdivision 6 Acidobacterium.</title>
        <authorList>
            <person name="Huang S."/>
            <person name="Vieira S."/>
            <person name="Bunk B."/>
            <person name="Riedel T."/>
            <person name="Sproeer C."/>
            <person name="Overmann J."/>
        </authorList>
    </citation>
    <scope>NUCLEOTIDE SEQUENCE [LARGE SCALE GENOMIC DNA]</scope>
    <source>
        <strain evidence="3">DSM 100886 HEG_-6_39</strain>
    </source>
</reference>
<protein>
    <submittedName>
        <fullName evidence="2">Phytanoyl-CoA dioxygenase (PhyH)</fullName>
    </submittedName>
</protein>